<dbReference type="InterPro" id="IPR039761">
    <property type="entry name" value="Bms1/Tsr1"/>
</dbReference>
<dbReference type="InterPro" id="IPR030387">
    <property type="entry name" value="G_Bms1/Tsr1_dom"/>
</dbReference>
<feature type="compositionally biased region" description="Acidic residues" evidence="5">
    <location>
        <begin position="420"/>
        <end position="432"/>
    </location>
</feature>
<reference evidence="7 8" key="1">
    <citation type="submission" date="2024-09" db="EMBL/GenBank/DDBJ databases">
        <title>Chromosome-scale assembly of Riccia fluitans.</title>
        <authorList>
            <person name="Paukszto L."/>
            <person name="Sawicki J."/>
            <person name="Karawczyk K."/>
            <person name="Piernik-Szablinska J."/>
            <person name="Szczecinska M."/>
            <person name="Mazdziarz M."/>
        </authorList>
    </citation>
    <scope>NUCLEOTIDE SEQUENCE [LARGE SCALE GENOMIC DNA]</scope>
    <source>
        <strain evidence="7">Rf_01</strain>
        <tissue evidence="7">Aerial parts of the thallus</tissue>
    </source>
</reference>
<feature type="compositionally biased region" description="Acidic residues" evidence="5">
    <location>
        <begin position="440"/>
        <end position="456"/>
    </location>
</feature>
<comment type="subcellular location">
    <subcellularLocation>
        <location evidence="1">Nucleus</location>
        <location evidence="1">Nucleolus</location>
    </subcellularLocation>
</comment>
<keyword evidence="3" id="KW-0539">Nucleus</keyword>
<dbReference type="Pfam" id="PF04950">
    <property type="entry name" value="RIBIOP_C"/>
    <property type="match status" value="1"/>
</dbReference>
<dbReference type="SMART" id="SM01362">
    <property type="entry name" value="DUF663"/>
    <property type="match status" value="1"/>
</dbReference>
<dbReference type="Pfam" id="PF08142">
    <property type="entry name" value="AARP2CN"/>
    <property type="match status" value="1"/>
</dbReference>
<dbReference type="Proteomes" id="UP001605036">
    <property type="component" value="Unassembled WGS sequence"/>
</dbReference>
<evidence type="ECO:0000259" key="6">
    <source>
        <dbReference type="PROSITE" id="PS51714"/>
    </source>
</evidence>
<feature type="compositionally biased region" description="Basic residues" evidence="5">
    <location>
        <begin position="1"/>
        <end position="17"/>
    </location>
</feature>
<evidence type="ECO:0000256" key="3">
    <source>
        <dbReference type="ARBA" id="ARBA00023242"/>
    </source>
</evidence>
<name>A0ABD1YIY4_9MARC</name>
<keyword evidence="2" id="KW-0690">Ribosome biogenesis</keyword>
<dbReference type="PROSITE" id="PS51714">
    <property type="entry name" value="G_BMS1"/>
    <property type="match status" value="1"/>
</dbReference>
<sequence length="806" mass="89985">MGGGHKSQKNKPHKTKFASKSSRNVHKLAGDGPTGRGKGAVRAQTNTSHGQRAKELRNLRTKNIRDRKRATLLAEKRASTGASCSPRILAIIALSSSVDVQQLKMWIVSTALSDENGSANAPADDVMETEEMSSVESGLVTVVVPRYKFRLTVMEAPRDDLQACLEVAKVADILAFAVAADDAEYVDKAGKVVLSMLRGAGLPNCTGFIANLSEVPAKKRPDAKRAASAALAMELPEDSKCLATESLDDFNQMMRHLAEQRLAEPKWRTQRPYVIAQELTFSATSPDLGALVLSGYVRGRTLSVNQLVHVAGVGDFQFSQIDVIEDPSPLRQRRKQTVDGQMVVDVAEERQGLLSVQPDPENQEPLIVENTPDTLAGEQTWPTEEELAEAGEENKKRLKKKMLPKGTSDYQAAWIVDDSDEEQDGVQDEEQDGSMKAASENEEGDEDGSVISEDEPMNATSESVWGDDDDTQSEMLDDDNLTPAQRAAEIERLKAAHATDEEFPDEIDTPMDRPARERFGKYRGLKSFRTSPWDPKESLPVEYSKIFAFDNFVRTQKHVLAKAAERDRQQLPGSISPHTYVRLHIKNVPARRAESLLTTFKQVPVVACGLLQHESKMSVLHYSVKKYEGCAEPIKSKDSLIFHTGFRRFTTRPIFSTDDLNVDKHKFERFLRPGQFALASVFAPVSYPPHPLVVFKEFPDGVRLVASGSLRKVDPDQIILKRIILSGYPHRVSKRKAVVRFMFHNPEDVRWFKPLELWTKYGRRGRIKEPVGTHGAMKCIFDGVPQQRDAVCISLYKRVYPKWPSQ</sequence>
<protein>
    <recommendedName>
        <fullName evidence="6">Bms1-type G domain-containing protein</fullName>
    </recommendedName>
</protein>
<evidence type="ECO:0000313" key="8">
    <source>
        <dbReference type="Proteomes" id="UP001605036"/>
    </source>
</evidence>
<dbReference type="AlphaFoldDB" id="A0ABD1YIY4"/>
<dbReference type="EMBL" id="JBHFFA010000004">
    <property type="protein sequence ID" value="KAL2630707.1"/>
    <property type="molecule type" value="Genomic_DNA"/>
</dbReference>
<feature type="region of interest" description="Disordered" evidence="5">
    <location>
        <begin position="357"/>
        <end position="403"/>
    </location>
</feature>
<dbReference type="PANTHER" id="PTHR12858">
    <property type="entry name" value="RIBOSOME BIOGENESIS PROTEIN"/>
    <property type="match status" value="1"/>
</dbReference>
<feature type="region of interest" description="Disordered" evidence="5">
    <location>
        <begin position="420"/>
        <end position="478"/>
    </location>
</feature>
<gene>
    <name evidence="7" type="ORF">R1flu_015393</name>
</gene>
<dbReference type="GO" id="GO:0042254">
    <property type="term" value="P:ribosome biogenesis"/>
    <property type="evidence" value="ECO:0007669"/>
    <property type="project" value="UniProtKB-KW"/>
</dbReference>
<feature type="domain" description="Bms1-type G" evidence="6">
    <location>
        <begin position="85"/>
        <end position="263"/>
    </location>
</feature>
<dbReference type="Pfam" id="PF22298">
    <property type="entry name" value="Tsr1_G-like"/>
    <property type="match status" value="1"/>
</dbReference>
<evidence type="ECO:0000256" key="1">
    <source>
        <dbReference type="ARBA" id="ARBA00004604"/>
    </source>
</evidence>
<dbReference type="SMART" id="SM00785">
    <property type="entry name" value="AARP2CN"/>
    <property type="match status" value="1"/>
</dbReference>
<comment type="similarity">
    <text evidence="4">Belongs to the TRAFAC class translation factor GTPase superfamily. Bms1-like GTPase family. TSR1 subfamily.</text>
</comment>
<evidence type="ECO:0000313" key="7">
    <source>
        <dbReference type="EMBL" id="KAL2630707.1"/>
    </source>
</evidence>
<organism evidence="7 8">
    <name type="scientific">Riccia fluitans</name>
    <dbReference type="NCBI Taxonomy" id="41844"/>
    <lineage>
        <taxon>Eukaryota</taxon>
        <taxon>Viridiplantae</taxon>
        <taxon>Streptophyta</taxon>
        <taxon>Embryophyta</taxon>
        <taxon>Marchantiophyta</taxon>
        <taxon>Marchantiopsida</taxon>
        <taxon>Marchantiidae</taxon>
        <taxon>Marchantiales</taxon>
        <taxon>Ricciaceae</taxon>
        <taxon>Riccia</taxon>
    </lineage>
</organism>
<evidence type="ECO:0000256" key="5">
    <source>
        <dbReference type="SAM" id="MobiDB-lite"/>
    </source>
</evidence>
<dbReference type="InterPro" id="IPR007034">
    <property type="entry name" value="BMS1_TSR1_C"/>
</dbReference>
<feature type="region of interest" description="Disordered" evidence="5">
    <location>
        <begin position="1"/>
        <end position="53"/>
    </location>
</feature>
<accession>A0ABD1YIY4</accession>
<dbReference type="GO" id="GO:0005730">
    <property type="term" value="C:nucleolus"/>
    <property type="evidence" value="ECO:0007669"/>
    <property type="project" value="UniProtKB-SubCell"/>
</dbReference>
<proteinExistence type="inferred from homology"/>
<feature type="compositionally biased region" description="Acidic residues" evidence="5">
    <location>
        <begin position="465"/>
        <end position="478"/>
    </location>
</feature>
<evidence type="ECO:0000256" key="4">
    <source>
        <dbReference type="ARBA" id="ARBA00038288"/>
    </source>
</evidence>
<dbReference type="InterPro" id="IPR012948">
    <property type="entry name" value="AARP2CN"/>
</dbReference>
<dbReference type="PANTHER" id="PTHR12858:SF1">
    <property type="entry name" value="PRE-RRNA-PROCESSING PROTEIN TSR1 HOMOLOG"/>
    <property type="match status" value="1"/>
</dbReference>
<evidence type="ECO:0000256" key="2">
    <source>
        <dbReference type="ARBA" id="ARBA00022517"/>
    </source>
</evidence>
<keyword evidence="8" id="KW-1185">Reference proteome</keyword>
<comment type="caution">
    <text evidence="7">The sequence shown here is derived from an EMBL/GenBank/DDBJ whole genome shotgun (WGS) entry which is preliminary data.</text>
</comment>